<evidence type="ECO:0000256" key="3">
    <source>
        <dbReference type="ARBA" id="ARBA00023002"/>
    </source>
</evidence>
<evidence type="ECO:0000256" key="2">
    <source>
        <dbReference type="ARBA" id="ARBA00022857"/>
    </source>
</evidence>
<reference evidence="8" key="1">
    <citation type="submission" date="2019-11" db="EMBL/GenBank/DDBJ databases">
        <authorList>
            <person name="Feng L."/>
        </authorList>
    </citation>
    <scope>NUCLEOTIDE SEQUENCE</scope>
    <source>
        <strain evidence="8">AcaccaeLFYP115</strain>
    </source>
</reference>
<dbReference type="RefSeq" id="WP_006568478.1">
    <property type="nucleotide sequence ID" value="NZ_BAABZP010000001.1"/>
</dbReference>
<protein>
    <submittedName>
        <fullName evidence="8">Glyoxal reductase</fullName>
        <ecNumber evidence="8">1.1.1.-</ecNumber>
    </submittedName>
</protein>
<feature type="domain" description="NADP-dependent oxidoreductase" evidence="7">
    <location>
        <begin position="16"/>
        <end position="277"/>
    </location>
</feature>
<dbReference type="InterPro" id="IPR023210">
    <property type="entry name" value="NADP_OxRdtase_dom"/>
</dbReference>
<gene>
    <name evidence="8" type="primary">yvgN_3</name>
    <name evidence="8" type="ORF">ACLFYP115_03451</name>
</gene>
<accession>A0A6N2WRP3</accession>
<dbReference type="FunFam" id="3.20.20.100:FF:000002">
    <property type="entry name" value="2,5-diketo-D-gluconic acid reductase A"/>
    <property type="match status" value="1"/>
</dbReference>
<dbReference type="PRINTS" id="PR00069">
    <property type="entry name" value="ALDKETRDTASE"/>
</dbReference>
<proteinExistence type="inferred from homology"/>
<evidence type="ECO:0000256" key="5">
    <source>
        <dbReference type="PIRSR" id="PIRSR000097-2"/>
    </source>
</evidence>
<dbReference type="PIRSF" id="PIRSF000097">
    <property type="entry name" value="AKR"/>
    <property type="match status" value="1"/>
</dbReference>
<dbReference type="PANTHER" id="PTHR43827">
    <property type="entry name" value="2,5-DIKETO-D-GLUCONIC ACID REDUCTASE"/>
    <property type="match status" value="1"/>
</dbReference>
<feature type="binding site" evidence="5">
    <location>
        <position position="107"/>
    </location>
    <ligand>
        <name>substrate</name>
    </ligand>
</feature>
<dbReference type="GO" id="GO:0016616">
    <property type="term" value="F:oxidoreductase activity, acting on the CH-OH group of donors, NAD or NADP as acceptor"/>
    <property type="evidence" value="ECO:0007669"/>
    <property type="project" value="UniProtKB-ARBA"/>
</dbReference>
<dbReference type="PANTHER" id="PTHR43827:SF3">
    <property type="entry name" value="NADP-DEPENDENT OXIDOREDUCTASE DOMAIN-CONTAINING PROTEIN"/>
    <property type="match status" value="1"/>
</dbReference>
<evidence type="ECO:0000259" key="7">
    <source>
        <dbReference type="Pfam" id="PF00248"/>
    </source>
</evidence>
<sequence>MIPTRKLSNGVEMPYLGFGTWKLKGEECSQMVKYALDTGYTAIDTAQVYLNEEAVGEGIRRSGRKREEFFVTSKVRNRFQGYDNTLYAVEASLKRFGLEQLDLFLVHWPGEDMYVPTWKALVRMYEEGLLRAVGASNFYPEHLETCAQETGVMPLVDQIEMHPYFQPYEIVEYCRSHDIFPVAWSPLMAGGESRKDAKTAKAGETGVQLKSPMEDPVILKIAENHEKTPAQVILHWLVQNEFGVIPKSSNEGRIRQNMEIFDFRLTDEEMKQMQKLTEKQIRVGDDPRTYRFPLLDEMIAAGKEPERDRFGNYM</sequence>
<keyword evidence="2" id="KW-0521">NADP</keyword>
<dbReference type="InterPro" id="IPR020471">
    <property type="entry name" value="AKR"/>
</dbReference>
<keyword evidence="3 8" id="KW-0560">Oxidoreductase</keyword>
<dbReference type="CDD" id="cd19071">
    <property type="entry name" value="AKR_AKR1-5-like"/>
    <property type="match status" value="1"/>
</dbReference>
<organism evidence="8">
    <name type="scientific">Anaerostipes caccae</name>
    <dbReference type="NCBI Taxonomy" id="105841"/>
    <lineage>
        <taxon>Bacteria</taxon>
        <taxon>Bacillati</taxon>
        <taxon>Bacillota</taxon>
        <taxon>Clostridia</taxon>
        <taxon>Lachnospirales</taxon>
        <taxon>Lachnospiraceae</taxon>
        <taxon>Anaerostipes</taxon>
    </lineage>
</organism>
<feature type="site" description="Lowers pKa of active site Tyr" evidence="6">
    <location>
        <position position="74"/>
    </location>
</feature>
<dbReference type="Gene3D" id="3.20.20.100">
    <property type="entry name" value="NADP-dependent oxidoreductase domain"/>
    <property type="match status" value="1"/>
</dbReference>
<name>A0A6N2WRP3_9FIRM</name>
<evidence type="ECO:0000313" key="8">
    <source>
        <dbReference type="EMBL" id="VYT42346.1"/>
    </source>
</evidence>
<dbReference type="InterPro" id="IPR018170">
    <property type="entry name" value="Aldo/ket_reductase_CS"/>
</dbReference>
<dbReference type="Pfam" id="PF00248">
    <property type="entry name" value="Aldo_ket_red"/>
    <property type="match status" value="1"/>
</dbReference>
<dbReference type="SUPFAM" id="SSF51430">
    <property type="entry name" value="NAD(P)-linked oxidoreductase"/>
    <property type="match status" value="1"/>
</dbReference>
<dbReference type="AlphaFoldDB" id="A0A6N2WRP3"/>
<evidence type="ECO:0000256" key="1">
    <source>
        <dbReference type="ARBA" id="ARBA00007905"/>
    </source>
</evidence>
<evidence type="ECO:0000256" key="4">
    <source>
        <dbReference type="PIRSR" id="PIRSR000097-1"/>
    </source>
</evidence>
<dbReference type="PROSITE" id="PS00063">
    <property type="entry name" value="ALDOKETO_REDUCTASE_3"/>
    <property type="match status" value="1"/>
</dbReference>
<dbReference type="InterPro" id="IPR036812">
    <property type="entry name" value="NAD(P)_OxRdtase_dom_sf"/>
</dbReference>
<dbReference type="EC" id="1.1.1.-" evidence="8"/>
<comment type="similarity">
    <text evidence="1">Belongs to the aldo/keto reductase family.</text>
</comment>
<feature type="active site" description="Proton donor" evidence="4">
    <location>
        <position position="49"/>
    </location>
</feature>
<evidence type="ECO:0000256" key="6">
    <source>
        <dbReference type="PIRSR" id="PIRSR000097-3"/>
    </source>
</evidence>
<dbReference type="EMBL" id="CACRSQ010000010">
    <property type="protein sequence ID" value="VYT42346.1"/>
    <property type="molecule type" value="Genomic_DNA"/>
</dbReference>